<evidence type="ECO:0000313" key="2">
    <source>
        <dbReference type="EMBL" id="GAA4018598.1"/>
    </source>
</evidence>
<organism evidence="2 3">
    <name type="scientific">Streptomyces plumbiresistens</name>
    <dbReference type="NCBI Taxonomy" id="511811"/>
    <lineage>
        <taxon>Bacteria</taxon>
        <taxon>Bacillati</taxon>
        <taxon>Actinomycetota</taxon>
        <taxon>Actinomycetes</taxon>
        <taxon>Kitasatosporales</taxon>
        <taxon>Streptomycetaceae</taxon>
        <taxon>Streptomyces</taxon>
    </lineage>
</organism>
<name>A0ABP7SZG9_9ACTN</name>
<dbReference type="Pfam" id="PF19493">
    <property type="entry name" value="Trypco1"/>
    <property type="match status" value="1"/>
</dbReference>
<feature type="domain" description="Trypsin-co-occurring" evidence="1">
    <location>
        <begin position="9"/>
        <end position="103"/>
    </location>
</feature>
<dbReference type="EMBL" id="BAAAZX010000027">
    <property type="protein sequence ID" value="GAA4018598.1"/>
    <property type="molecule type" value="Genomic_DNA"/>
</dbReference>
<keyword evidence="3" id="KW-1185">Reference proteome</keyword>
<dbReference type="InterPro" id="IPR045794">
    <property type="entry name" value="Trypco1"/>
</dbReference>
<comment type="caution">
    <text evidence="2">The sequence shown here is derived from an EMBL/GenBank/DDBJ whole genome shotgun (WGS) entry which is preliminary data.</text>
</comment>
<protein>
    <recommendedName>
        <fullName evidence="1">Trypsin-co-occurring domain-containing protein</fullName>
    </recommendedName>
</protein>
<dbReference type="NCBIfam" id="NF041216">
    <property type="entry name" value="CU044_2847_fam"/>
    <property type="match status" value="1"/>
</dbReference>
<accession>A0ABP7SZG9</accession>
<gene>
    <name evidence="2" type="ORF">GCM10022232_73080</name>
</gene>
<sequence length="120" mass="12340">MAYVGEMLLDDGQIVLLEVAGDGPAGVQRVSRGAVVAGAAETLQQALARVRPALGAVVDGARALPRPPGSVTVEFGITLSAEAGVVVARGSTEAHFTVSMHWTHQDESTLPGQRDGADRP</sequence>
<evidence type="ECO:0000313" key="3">
    <source>
        <dbReference type="Proteomes" id="UP001500456"/>
    </source>
</evidence>
<dbReference type="RefSeq" id="WP_266441849.1">
    <property type="nucleotide sequence ID" value="NZ_BAAAZX010000027.1"/>
</dbReference>
<dbReference type="Proteomes" id="UP001500456">
    <property type="component" value="Unassembled WGS sequence"/>
</dbReference>
<reference evidence="3" key="1">
    <citation type="journal article" date="2019" name="Int. J. Syst. Evol. Microbiol.">
        <title>The Global Catalogue of Microorganisms (GCM) 10K type strain sequencing project: providing services to taxonomists for standard genome sequencing and annotation.</title>
        <authorList>
            <consortium name="The Broad Institute Genomics Platform"/>
            <consortium name="The Broad Institute Genome Sequencing Center for Infectious Disease"/>
            <person name="Wu L."/>
            <person name="Ma J."/>
        </authorList>
    </citation>
    <scope>NUCLEOTIDE SEQUENCE [LARGE SCALE GENOMIC DNA]</scope>
    <source>
        <strain evidence="3">JCM 16924</strain>
    </source>
</reference>
<proteinExistence type="predicted"/>
<evidence type="ECO:0000259" key="1">
    <source>
        <dbReference type="Pfam" id="PF19493"/>
    </source>
</evidence>